<reference evidence="1 2" key="1">
    <citation type="journal article" date="2023" name="Hortic Res">
        <title>Pangenome of water caltrop reveals structural variations and asymmetric subgenome divergence after allopolyploidization.</title>
        <authorList>
            <person name="Zhang X."/>
            <person name="Chen Y."/>
            <person name="Wang L."/>
            <person name="Yuan Y."/>
            <person name="Fang M."/>
            <person name="Shi L."/>
            <person name="Lu R."/>
            <person name="Comes H.P."/>
            <person name="Ma Y."/>
            <person name="Chen Y."/>
            <person name="Huang G."/>
            <person name="Zhou Y."/>
            <person name="Zheng Z."/>
            <person name="Qiu Y."/>
        </authorList>
    </citation>
    <scope>NUCLEOTIDE SEQUENCE [LARGE SCALE GENOMIC DNA]</scope>
    <source>
        <tissue evidence="1">Roots</tissue>
    </source>
</reference>
<protein>
    <submittedName>
        <fullName evidence="1">Uncharacterized protein</fullName>
    </submittedName>
</protein>
<evidence type="ECO:0000313" key="2">
    <source>
        <dbReference type="Proteomes" id="UP001345219"/>
    </source>
</evidence>
<name>A0AAN7KQ92_9MYRT</name>
<gene>
    <name evidence="1" type="ORF">SAY87_031739</name>
</gene>
<dbReference type="Proteomes" id="UP001345219">
    <property type="component" value="Chromosome 24"/>
</dbReference>
<sequence>MQTVTDIFIYTRPSTSTILFSRYIMPCLRLRLNKLPPPRKAWKIFTSNLQKKLSKFHRAPATAVKLTYTTGGSSRQTRPHHRPLPLAGYRKTVAAAKGHPSYNNHAKHHPHQPRRSLFKKKSKPVFVDKLFKETTGSSGAVAATVGAYKNAGVGLFSEKPLGGAVAVAAGSSHGCMEVDGAAAFGPPDGGREPLAGEEDHDRMWESMGLESPLMQNIDDRAEAFISKFRADMKRQEAMARRQPL</sequence>
<dbReference type="EMBL" id="JAXIOK010000005">
    <property type="protein sequence ID" value="KAK4771207.1"/>
    <property type="molecule type" value="Genomic_DNA"/>
</dbReference>
<dbReference type="InterPro" id="IPR008480">
    <property type="entry name" value="DUF761_pln"/>
</dbReference>
<comment type="caution">
    <text evidence="1">The sequence shown here is derived from an EMBL/GenBank/DDBJ whole genome shotgun (WGS) entry which is preliminary data.</text>
</comment>
<proteinExistence type="predicted"/>
<accession>A0AAN7KQ92</accession>
<dbReference type="Pfam" id="PF05553">
    <property type="entry name" value="DUF761"/>
    <property type="match status" value="1"/>
</dbReference>
<dbReference type="AlphaFoldDB" id="A0AAN7KQ92"/>
<keyword evidence="2" id="KW-1185">Reference proteome</keyword>
<evidence type="ECO:0000313" key="1">
    <source>
        <dbReference type="EMBL" id="KAK4771207.1"/>
    </source>
</evidence>
<organism evidence="1 2">
    <name type="scientific">Trapa incisa</name>
    <dbReference type="NCBI Taxonomy" id="236973"/>
    <lineage>
        <taxon>Eukaryota</taxon>
        <taxon>Viridiplantae</taxon>
        <taxon>Streptophyta</taxon>
        <taxon>Embryophyta</taxon>
        <taxon>Tracheophyta</taxon>
        <taxon>Spermatophyta</taxon>
        <taxon>Magnoliopsida</taxon>
        <taxon>eudicotyledons</taxon>
        <taxon>Gunneridae</taxon>
        <taxon>Pentapetalae</taxon>
        <taxon>rosids</taxon>
        <taxon>malvids</taxon>
        <taxon>Myrtales</taxon>
        <taxon>Lythraceae</taxon>
        <taxon>Trapa</taxon>
    </lineage>
</organism>